<dbReference type="InterPro" id="IPR036390">
    <property type="entry name" value="WH_DNA-bd_sf"/>
</dbReference>
<dbReference type="GO" id="GO:0003700">
    <property type="term" value="F:DNA-binding transcription factor activity"/>
    <property type="evidence" value="ECO:0007669"/>
    <property type="project" value="InterPro"/>
</dbReference>
<evidence type="ECO:0000256" key="1">
    <source>
        <dbReference type="ARBA" id="ARBA00023015"/>
    </source>
</evidence>
<dbReference type="InterPro" id="IPR036388">
    <property type="entry name" value="WH-like_DNA-bd_sf"/>
</dbReference>
<keyword evidence="2" id="KW-0804">Transcription</keyword>
<dbReference type="AlphaFoldDB" id="A0A7C0XBZ2"/>
<comment type="caution">
    <text evidence="4">The sequence shown here is derived from an EMBL/GenBank/DDBJ whole genome shotgun (WGS) entry which is preliminary data.</text>
</comment>
<protein>
    <submittedName>
        <fullName evidence="4">DeoR family transcriptional regulator</fullName>
    </submittedName>
</protein>
<proteinExistence type="predicted"/>
<dbReference type="Pfam" id="PF08220">
    <property type="entry name" value="HTH_DeoR"/>
    <property type="match status" value="1"/>
</dbReference>
<dbReference type="Pfam" id="PF13749">
    <property type="entry name" value="HATPase_c_4"/>
    <property type="match status" value="1"/>
</dbReference>
<evidence type="ECO:0000256" key="2">
    <source>
        <dbReference type="ARBA" id="ARBA00023163"/>
    </source>
</evidence>
<dbReference type="Gene3D" id="1.10.10.10">
    <property type="entry name" value="Winged helix-like DNA-binding domain superfamily/Winged helix DNA-binding domain"/>
    <property type="match status" value="1"/>
</dbReference>
<organism evidence="4">
    <name type="scientific">candidate division WOR-3 bacterium</name>
    <dbReference type="NCBI Taxonomy" id="2052148"/>
    <lineage>
        <taxon>Bacteria</taxon>
        <taxon>Bacteria division WOR-3</taxon>
    </lineage>
</organism>
<sequence length="217" mass="24894">IDVSHSIKGPVLRKIEILEDTISTYLSKVIGQEEINCFRAALREIIVNAVSHRDYRFPAPTMVRLSPESLEIWNPGKLPGELTLQDLEKLHAPYHRNPLLARILRRMEMVKYPGAGTNFVLKAADECGLPRPTFSEVQGGFLLTLELFAGGLPEVEVNERQRLLLEYLRLHREITRKEYQEMVRVSERTARHDLEELVSRGLLRKSGKGKNTRYVLP</sequence>
<dbReference type="PANTHER" id="PTHR30595">
    <property type="entry name" value="GLPR-RELATED TRANSCRIPTIONAL REPRESSOR"/>
    <property type="match status" value="1"/>
</dbReference>
<accession>A0A7C0XBZ2</accession>
<evidence type="ECO:0000313" key="4">
    <source>
        <dbReference type="EMBL" id="HDM90942.1"/>
    </source>
</evidence>
<name>A0A7C0XBZ2_UNCW3</name>
<dbReference type="PROSITE" id="PS51000">
    <property type="entry name" value="HTH_DEOR_2"/>
    <property type="match status" value="1"/>
</dbReference>
<feature type="domain" description="HTH deoR-type" evidence="3">
    <location>
        <begin position="157"/>
        <end position="212"/>
    </location>
</feature>
<gene>
    <name evidence="4" type="ORF">ENG67_07030</name>
</gene>
<dbReference type="PANTHER" id="PTHR30595:SF6">
    <property type="entry name" value="SCHLAFEN ALBA-2 DOMAIN-CONTAINING PROTEIN"/>
    <property type="match status" value="1"/>
</dbReference>
<dbReference type="Proteomes" id="UP000885931">
    <property type="component" value="Unassembled WGS sequence"/>
</dbReference>
<evidence type="ECO:0000259" key="3">
    <source>
        <dbReference type="PROSITE" id="PS51000"/>
    </source>
</evidence>
<reference evidence="4" key="1">
    <citation type="journal article" date="2020" name="mSystems">
        <title>Genome- and Community-Level Interaction Insights into Carbon Utilization and Element Cycling Functions of Hydrothermarchaeota in Hydrothermal Sediment.</title>
        <authorList>
            <person name="Zhou Z."/>
            <person name="Liu Y."/>
            <person name="Xu W."/>
            <person name="Pan J."/>
            <person name="Luo Z.H."/>
            <person name="Li M."/>
        </authorList>
    </citation>
    <scope>NUCLEOTIDE SEQUENCE [LARGE SCALE GENOMIC DNA]</scope>
    <source>
        <strain evidence="4">HyVt-237</strain>
    </source>
</reference>
<dbReference type="InterPro" id="IPR001034">
    <property type="entry name" value="DeoR_HTH"/>
</dbReference>
<keyword evidence="1" id="KW-0805">Transcription regulation</keyword>
<dbReference type="SUPFAM" id="SSF46785">
    <property type="entry name" value="Winged helix' DNA-binding domain"/>
    <property type="match status" value="1"/>
</dbReference>
<dbReference type="InterPro" id="IPR038475">
    <property type="entry name" value="RecG_C_sf"/>
</dbReference>
<feature type="non-terminal residue" evidence="4">
    <location>
        <position position="1"/>
    </location>
</feature>
<dbReference type="EMBL" id="DRBW01000257">
    <property type="protein sequence ID" value="HDM90942.1"/>
    <property type="molecule type" value="Genomic_DNA"/>
</dbReference>
<dbReference type="Gene3D" id="3.30.565.60">
    <property type="match status" value="1"/>
</dbReference>